<reference evidence="4" key="1">
    <citation type="submission" date="2017-09" db="EMBL/GenBank/DDBJ databases">
        <title>Metaegenomics of thermophilic ammonia-oxidizing enrichment culture.</title>
        <authorList>
            <person name="Kato S."/>
            <person name="Suzuki K."/>
        </authorList>
    </citation>
    <scope>NUCLEOTIDE SEQUENCE [LARGE SCALE GENOMIC DNA]</scope>
</reference>
<name>A0A2H5X8S6_9BACT</name>
<feature type="chain" id="PRO_5014156643" description="DUF3108 domain-containing protein" evidence="2">
    <location>
        <begin position="20"/>
        <end position="310"/>
    </location>
</feature>
<evidence type="ECO:0000256" key="1">
    <source>
        <dbReference type="SAM" id="MobiDB-lite"/>
    </source>
</evidence>
<proteinExistence type="predicted"/>
<sequence>MNRYWMTALVLLVTLISAAQTPPIAPSYHFAVGRVFTYRLLINGETEVAANGVMGTAHFAATVDIEQRWRVAGDRLGCDLTVRGGTLRVFSSSGEQIQRLGYLTLTFITTPLGQLVDVQGNRARSVDELTAELDLLATALASLLVPFPPNGVQVGDAWQATHRLGAQPALATVQCVDFEPQRNAIKLRLRYTLPMDTLIDPRLRAQWQFNARYSAESDILFSVTEARVLSAAGTMRLEATWQLPMAAVSPPEPTQETAPTPDSAAPNEPGQNHPSEPSNEGTAPPAPSPSMPPFTFRMRVDAKFDLLPAR</sequence>
<dbReference type="Proteomes" id="UP000236173">
    <property type="component" value="Unassembled WGS sequence"/>
</dbReference>
<accession>A0A2H5X8S6</accession>
<gene>
    <name evidence="3" type="ORF">HRbin17_00068</name>
</gene>
<feature type="signal peptide" evidence="2">
    <location>
        <begin position="1"/>
        <end position="19"/>
    </location>
</feature>
<protein>
    <recommendedName>
        <fullName evidence="5">DUF3108 domain-containing protein</fullName>
    </recommendedName>
</protein>
<feature type="compositionally biased region" description="Polar residues" evidence="1">
    <location>
        <begin position="269"/>
        <end position="281"/>
    </location>
</feature>
<organism evidence="3 4">
    <name type="scientific">Candidatus Fervidibacter japonicus</name>
    <dbReference type="NCBI Taxonomy" id="2035412"/>
    <lineage>
        <taxon>Bacteria</taxon>
        <taxon>Candidatus Fervidibacterota</taxon>
        <taxon>Candidatus Fervidibacter</taxon>
    </lineage>
</organism>
<dbReference type="AlphaFoldDB" id="A0A2H5X8S6"/>
<evidence type="ECO:0000256" key="2">
    <source>
        <dbReference type="SAM" id="SignalP"/>
    </source>
</evidence>
<keyword evidence="2" id="KW-0732">Signal</keyword>
<evidence type="ECO:0000313" key="4">
    <source>
        <dbReference type="Proteomes" id="UP000236173"/>
    </source>
</evidence>
<evidence type="ECO:0000313" key="3">
    <source>
        <dbReference type="EMBL" id="GBC97581.1"/>
    </source>
</evidence>
<feature type="region of interest" description="Disordered" evidence="1">
    <location>
        <begin position="248"/>
        <end position="295"/>
    </location>
</feature>
<comment type="caution">
    <text evidence="3">The sequence shown here is derived from an EMBL/GenBank/DDBJ whole genome shotgun (WGS) entry which is preliminary data.</text>
</comment>
<dbReference type="EMBL" id="BEHT01000001">
    <property type="protein sequence ID" value="GBC97581.1"/>
    <property type="molecule type" value="Genomic_DNA"/>
</dbReference>
<evidence type="ECO:0008006" key="5">
    <source>
        <dbReference type="Google" id="ProtNLM"/>
    </source>
</evidence>